<evidence type="ECO:0000313" key="1">
    <source>
        <dbReference type="EMBL" id="SVE26617.1"/>
    </source>
</evidence>
<reference evidence="1" key="1">
    <citation type="submission" date="2018-05" db="EMBL/GenBank/DDBJ databases">
        <authorList>
            <person name="Lanie J.A."/>
            <person name="Ng W.-L."/>
            <person name="Kazmierczak K.M."/>
            <person name="Andrzejewski T.M."/>
            <person name="Davidsen T.M."/>
            <person name="Wayne K.J."/>
            <person name="Tettelin H."/>
            <person name="Glass J.I."/>
            <person name="Rusch D."/>
            <person name="Podicherti R."/>
            <person name="Tsui H.-C.T."/>
            <person name="Winkler M.E."/>
        </authorList>
    </citation>
    <scope>NUCLEOTIDE SEQUENCE</scope>
</reference>
<proteinExistence type="predicted"/>
<dbReference type="AlphaFoldDB" id="A0A383C2F7"/>
<feature type="non-terminal residue" evidence="1">
    <location>
        <position position="234"/>
    </location>
</feature>
<organism evidence="1">
    <name type="scientific">marine metagenome</name>
    <dbReference type="NCBI Taxonomy" id="408172"/>
    <lineage>
        <taxon>unclassified sequences</taxon>
        <taxon>metagenomes</taxon>
        <taxon>ecological metagenomes</taxon>
    </lineage>
</organism>
<sequence>MISPIKVYAENGHAGQENWLRYLIHPIRAWWGDGTAQWERWAPGFEFYKNLFVLSDEIADSDVVFLPMSLNYYIKNKKLELVNDLISRAQAVNKVTYIWVDGDRQVLYDNPGCFFLKYSGYYSKSKPNELILSGDMKKDLLLEHCNGRIVAKKKNERPLIGFDGNATYPIFRLGSLILENSIKMLIHHLLHTQLVPDPVLPSLLRRKQILHQLESIDGIDTNFNIRDSFAVGTV</sequence>
<dbReference type="EMBL" id="UINC01205440">
    <property type="protein sequence ID" value="SVE26617.1"/>
    <property type="molecule type" value="Genomic_DNA"/>
</dbReference>
<name>A0A383C2F7_9ZZZZ</name>
<gene>
    <name evidence="1" type="ORF">METZ01_LOCUS479471</name>
</gene>
<accession>A0A383C2F7</accession>
<protein>
    <submittedName>
        <fullName evidence="1">Uncharacterized protein</fullName>
    </submittedName>
</protein>